<keyword evidence="2" id="KW-1185">Reference proteome</keyword>
<gene>
    <name evidence="1" type="ORF">HD596_009083</name>
</gene>
<dbReference type="RefSeq" id="WP_221519859.1">
    <property type="nucleotide sequence ID" value="NZ_JACHMB010000001.1"/>
</dbReference>
<evidence type="ECO:0000313" key="1">
    <source>
        <dbReference type="EMBL" id="MBB5782327.1"/>
    </source>
</evidence>
<sequence length="45" mass="4753">MPHLEENVRQIRDPLDDQEPVAIIADPADETGELLSAGMVAAPAG</sequence>
<dbReference type="AlphaFoldDB" id="A0A7W9GEH3"/>
<protein>
    <submittedName>
        <fullName evidence="1">Uncharacterized protein</fullName>
    </submittedName>
</protein>
<dbReference type="Proteomes" id="UP000579153">
    <property type="component" value="Unassembled WGS sequence"/>
</dbReference>
<dbReference type="EMBL" id="JACHMB010000001">
    <property type="protein sequence ID" value="MBB5782327.1"/>
    <property type="molecule type" value="Genomic_DNA"/>
</dbReference>
<reference evidence="1 2" key="1">
    <citation type="submission" date="2020-08" db="EMBL/GenBank/DDBJ databases">
        <title>Sequencing the genomes of 1000 actinobacteria strains.</title>
        <authorList>
            <person name="Klenk H.-P."/>
        </authorList>
    </citation>
    <scope>NUCLEOTIDE SEQUENCE [LARGE SCALE GENOMIC DNA]</scope>
    <source>
        <strain evidence="1 2">DSM 45507</strain>
    </source>
</reference>
<comment type="caution">
    <text evidence="1">The sequence shown here is derived from an EMBL/GenBank/DDBJ whole genome shotgun (WGS) entry which is preliminary data.</text>
</comment>
<proteinExistence type="predicted"/>
<evidence type="ECO:0000313" key="2">
    <source>
        <dbReference type="Proteomes" id="UP000579153"/>
    </source>
</evidence>
<organism evidence="1 2">
    <name type="scientific">Nonomuraea jabiensis</name>
    <dbReference type="NCBI Taxonomy" id="882448"/>
    <lineage>
        <taxon>Bacteria</taxon>
        <taxon>Bacillati</taxon>
        <taxon>Actinomycetota</taxon>
        <taxon>Actinomycetes</taxon>
        <taxon>Streptosporangiales</taxon>
        <taxon>Streptosporangiaceae</taxon>
        <taxon>Nonomuraea</taxon>
    </lineage>
</organism>
<accession>A0A7W9GEH3</accession>
<name>A0A7W9GEH3_9ACTN</name>